<dbReference type="AlphaFoldDB" id="A0A2Z4G6S7"/>
<keyword evidence="1" id="KW-1133">Transmembrane helix</keyword>
<evidence type="ECO:0000313" key="2">
    <source>
        <dbReference type="EMBL" id="AWV96820.1"/>
    </source>
</evidence>
<evidence type="ECO:0008006" key="4">
    <source>
        <dbReference type="Google" id="ProtNLM"/>
    </source>
</evidence>
<dbReference type="EMBL" id="CP029480">
    <property type="protein sequence ID" value="AWV96820.1"/>
    <property type="molecule type" value="Genomic_DNA"/>
</dbReference>
<gene>
    <name evidence="2" type="ORF">DJ013_00915</name>
</gene>
<dbReference type="InterPro" id="IPR023393">
    <property type="entry name" value="START-like_dom_sf"/>
</dbReference>
<dbReference type="Gene3D" id="3.30.530.20">
    <property type="match status" value="1"/>
</dbReference>
<sequence length="240" mass="28179">MKNFSNGILSKNITTANISVYVCLLFLVSPFLNGCSRLRIELQKDKSYKEWKAYQWKEIKKSPNSEVKEWIIYSRKLRGTNFLEYKIEGKVESTASTSLSAFKGDIIRHTNGSKIDEKLTTYKLMEKSEDSLLTYVIHDESFPFKDTEMCLRYKFFTDEDRNSIVKWNEAWDKCEIQPSKKLKRIEMFRGSWIFSSTENSSTQAVNIVQFDPKGMPMWLVKPMVIKFLRKGLENIRKITL</sequence>
<keyword evidence="1" id="KW-0812">Transmembrane</keyword>
<dbReference type="SUPFAM" id="SSF55961">
    <property type="entry name" value="Bet v1-like"/>
    <property type="match status" value="1"/>
</dbReference>
<dbReference type="Proteomes" id="UP000249873">
    <property type="component" value="Chromosome"/>
</dbReference>
<proteinExistence type="predicted"/>
<dbReference type="KEGG" id="als:DJ013_00915"/>
<keyword evidence="3" id="KW-1185">Reference proteome</keyword>
<accession>A0A2Z4G6S7</accession>
<evidence type="ECO:0000313" key="3">
    <source>
        <dbReference type="Proteomes" id="UP000249873"/>
    </source>
</evidence>
<evidence type="ECO:0000256" key="1">
    <source>
        <dbReference type="SAM" id="Phobius"/>
    </source>
</evidence>
<reference evidence="2 3" key="1">
    <citation type="submission" date="2018-05" db="EMBL/GenBank/DDBJ databases">
        <title>Complete genome sequence of Arcticibacterium luteifluviistationis SM1504T, a cytophagaceae bacterium isolated from Arctic surface seawater.</title>
        <authorList>
            <person name="Li Y."/>
            <person name="Qin Q.-L."/>
        </authorList>
    </citation>
    <scope>NUCLEOTIDE SEQUENCE [LARGE SCALE GENOMIC DNA]</scope>
    <source>
        <strain evidence="2 3">SM1504</strain>
    </source>
</reference>
<dbReference type="OrthoDB" id="1424978at2"/>
<keyword evidence="1" id="KW-0472">Membrane</keyword>
<dbReference type="RefSeq" id="WP_111369922.1">
    <property type="nucleotide sequence ID" value="NZ_CP029480.1"/>
</dbReference>
<name>A0A2Z4G6S7_9BACT</name>
<organism evidence="2 3">
    <name type="scientific">Arcticibacterium luteifluviistationis</name>
    <dbReference type="NCBI Taxonomy" id="1784714"/>
    <lineage>
        <taxon>Bacteria</taxon>
        <taxon>Pseudomonadati</taxon>
        <taxon>Bacteroidota</taxon>
        <taxon>Cytophagia</taxon>
        <taxon>Cytophagales</taxon>
        <taxon>Leadbetterellaceae</taxon>
        <taxon>Arcticibacterium</taxon>
    </lineage>
</organism>
<protein>
    <recommendedName>
        <fullName evidence="4">START domain-containing protein</fullName>
    </recommendedName>
</protein>
<feature type="transmembrane region" description="Helical" evidence="1">
    <location>
        <begin position="12"/>
        <end position="32"/>
    </location>
</feature>